<protein>
    <submittedName>
        <fullName evidence="1">Uncharacterized protein</fullName>
    </submittedName>
</protein>
<sequence>MTRSPDLIRFLALSNENVLLRLLSISSEKLRRKGIKPHWRFRRLRTDGVVVKAKIGQSGRQRDNRDAMYPVFVYTKSASTSKLLAAKVKTQINKHHQTTKKQTKLKIKNK</sequence>
<proteinExistence type="predicted"/>
<evidence type="ECO:0000313" key="1">
    <source>
        <dbReference type="EMBL" id="KYP74628.1"/>
    </source>
</evidence>
<dbReference type="EMBL" id="CM003604">
    <property type="protein sequence ID" value="KYP74628.1"/>
    <property type="molecule type" value="Genomic_DNA"/>
</dbReference>
<organism evidence="1 2">
    <name type="scientific">Cajanus cajan</name>
    <name type="common">Pigeon pea</name>
    <name type="synonym">Cajanus indicus</name>
    <dbReference type="NCBI Taxonomy" id="3821"/>
    <lineage>
        <taxon>Eukaryota</taxon>
        <taxon>Viridiplantae</taxon>
        <taxon>Streptophyta</taxon>
        <taxon>Embryophyta</taxon>
        <taxon>Tracheophyta</taxon>
        <taxon>Spermatophyta</taxon>
        <taxon>Magnoliopsida</taxon>
        <taxon>eudicotyledons</taxon>
        <taxon>Gunneridae</taxon>
        <taxon>Pentapetalae</taxon>
        <taxon>rosids</taxon>
        <taxon>fabids</taxon>
        <taxon>Fabales</taxon>
        <taxon>Fabaceae</taxon>
        <taxon>Papilionoideae</taxon>
        <taxon>50 kb inversion clade</taxon>
        <taxon>NPAAA clade</taxon>
        <taxon>indigoferoid/millettioid clade</taxon>
        <taxon>Phaseoleae</taxon>
        <taxon>Cajanus</taxon>
    </lineage>
</organism>
<dbReference type="Proteomes" id="UP000075243">
    <property type="component" value="Chromosome 2"/>
</dbReference>
<gene>
    <name evidence="1" type="ORF">KK1_007315</name>
</gene>
<accession>A0A151U5U1</accession>
<dbReference type="AlphaFoldDB" id="A0A151U5U1"/>
<keyword evidence="2" id="KW-1185">Reference proteome</keyword>
<dbReference type="Gramene" id="C.cajan_07114.t">
    <property type="protein sequence ID" value="C.cajan_07114.t.cds1"/>
    <property type="gene ID" value="C.cajan_07114"/>
</dbReference>
<name>A0A151U5U1_CAJCA</name>
<reference evidence="1 2" key="1">
    <citation type="journal article" date="2012" name="Nat. Biotechnol.">
        <title>Draft genome sequence of pigeonpea (Cajanus cajan), an orphan legume crop of resource-poor farmers.</title>
        <authorList>
            <person name="Varshney R.K."/>
            <person name="Chen W."/>
            <person name="Li Y."/>
            <person name="Bharti A.K."/>
            <person name="Saxena R.K."/>
            <person name="Schlueter J.A."/>
            <person name="Donoghue M.T."/>
            <person name="Azam S."/>
            <person name="Fan G."/>
            <person name="Whaley A.M."/>
            <person name="Farmer A.D."/>
            <person name="Sheridan J."/>
            <person name="Iwata A."/>
            <person name="Tuteja R."/>
            <person name="Penmetsa R.V."/>
            <person name="Wu W."/>
            <person name="Upadhyaya H.D."/>
            <person name="Yang S.P."/>
            <person name="Shah T."/>
            <person name="Saxena K.B."/>
            <person name="Michael T."/>
            <person name="McCombie W.R."/>
            <person name="Yang B."/>
            <person name="Zhang G."/>
            <person name="Yang H."/>
            <person name="Wang J."/>
            <person name="Spillane C."/>
            <person name="Cook D.R."/>
            <person name="May G.D."/>
            <person name="Xu X."/>
            <person name="Jackson S.A."/>
        </authorList>
    </citation>
    <scope>NUCLEOTIDE SEQUENCE [LARGE SCALE GENOMIC DNA]</scope>
    <source>
        <strain evidence="2">cv. Asha</strain>
    </source>
</reference>
<evidence type="ECO:0000313" key="2">
    <source>
        <dbReference type="Proteomes" id="UP000075243"/>
    </source>
</evidence>